<name>A2EE74_TRIV3</name>
<reference evidence="1" key="1">
    <citation type="submission" date="2006-10" db="EMBL/GenBank/DDBJ databases">
        <authorList>
            <person name="Amadeo P."/>
            <person name="Zhao Q."/>
            <person name="Wortman J."/>
            <person name="Fraser-Liggett C."/>
            <person name="Carlton J."/>
        </authorList>
    </citation>
    <scope>NUCLEOTIDE SEQUENCE</scope>
    <source>
        <strain evidence="1">G3</strain>
    </source>
</reference>
<gene>
    <name evidence="1" type="ORF">TVAG_180450</name>
</gene>
<dbReference type="Proteomes" id="UP000001542">
    <property type="component" value="Unassembled WGS sequence"/>
</dbReference>
<evidence type="ECO:0000313" key="2">
    <source>
        <dbReference type="Proteomes" id="UP000001542"/>
    </source>
</evidence>
<dbReference type="AlphaFoldDB" id="A2EE74"/>
<keyword evidence="2" id="KW-1185">Reference proteome</keyword>
<reference evidence="1" key="2">
    <citation type="journal article" date="2007" name="Science">
        <title>Draft genome sequence of the sexually transmitted pathogen Trichomonas vaginalis.</title>
        <authorList>
            <person name="Carlton J.M."/>
            <person name="Hirt R.P."/>
            <person name="Silva J.C."/>
            <person name="Delcher A.L."/>
            <person name="Schatz M."/>
            <person name="Zhao Q."/>
            <person name="Wortman J.R."/>
            <person name="Bidwell S.L."/>
            <person name="Alsmark U.C.M."/>
            <person name="Besteiro S."/>
            <person name="Sicheritz-Ponten T."/>
            <person name="Noel C.J."/>
            <person name="Dacks J.B."/>
            <person name="Foster P.G."/>
            <person name="Simillion C."/>
            <person name="Van de Peer Y."/>
            <person name="Miranda-Saavedra D."/>
            <person name="Barton G.J."/>
            <person name="Westrop G.D."/>
            <person name="Mueller S."/>
            <person name="Dessi D."/>
            <person name="Fiori P.L."/>
            <person name="Ren Q."/>
            <person name="Paulsen I."/>
            <person name="Zhang H."/>
            <person name="Bastida-Corcuera F.D."/>
            <person name="Simoes-Barbosa A."/>
            <person name="Brown M.T."/>
            <person name="Hayes R.D."/>
            <person name="Mukherjee M."/>
            <person name="Okumura C.Y."/>
            <person name="Schneider R."/>
            <person name="Smith A.J."/>
            <person name="Vanacova S."/>
            <person name="Villalvazo M."/>
            <person name="Haas B.J."/>
            <person name="Pertea M."/>
            <person name="Feldblyum T.V."/>
            <person name="Utterback T.R."/>
            <person name="Shu C.L."/>
            <person name="Osoegawa K."/>
            <person name="de Jong P.J."/>
            <person name="Hrdy I."/>
            <person name="Horvathova L."/>
            <person name="Zubacova Z."/>
            <person name="Dolezal P."/>
            <person name="Malik S.B."/>
            <person name="Logsdon J.M. Jr."/>
            <person name="Henze K."/>
            <person name="Gupta A."/>
            <person name="Wang C.C."/>
            <person name="Dunne R.L."/>
            <person name="Upcroft J.A."/>
            <person name="Upcroft P."/>
            <person name="White O."/>
            <person name="Salzberg S.L."/>
            <person name="Tang P."/>
            <person name="Chiu C.-H."/>
            <person name="Lee Y.-S."/>
            <person name="Embley T.M."/>
            <person name="Coombs G.H."/>
            <person name="Mottram J.C."/>
            <person name="Tachezy J."/>
            <person name="Fraser-Liggett C.M."/>
            <person name="Johnson P.J."/>
        </authorList>
    </citation>
    <scope>NUCLEOTIDE SEQUENCE [LARGE SCALE GENOMIC DNA]</scope>
    <source>
        <strain evidence="1">G3</strain>
    </source>
</reference>
<protein>
    <submittedName>
        <fullName evidence="1">Uncharacterized protein</fullName>
    </submittedName>
</protein>
<organism evidence="1 2">
    <name type="scientific">Trichomonas vaginalis (strain ATCC PRA-98 / G3)</name>
    <dbReference type="NCBI Taxonomy" id="412133"/>
    <lineage>
        <taxon>Eukaryota</taxon>
        <taxon>Metamonada</taxon>
        <taxon>Parabasalia</taxon>
        <taxon>Trichomonadida</taxon>
        <taxon>Trichomonadidae</taxon>
        <taxon>Trichomonas</taxon>
    </lineage>
</organism>
<dbReference type="EMBL" id="DS113365">
    <property type="protein sequence ID" value="EAY09071.1"/>
    <property type="molecule type" value="Genomic_DNA"/>
</dbReference>
<evidence type="ECO:0000313" key="1">
    <source>
        <dbReference type="EMBL" id="EAY09071.1"/>
    </source>
</evidence>
<dbReference type="InParanoid" id="A2EE74"/>
<dbReference type="RefSeq" id="XP_001321294.1">
    <property type="nucleotide sequence ID" value="XM_001321259.1"/>
</dbReference>
<proteinExistence type="predicted"/>
<dbReference type="VEuPathDB" id="TrichDB:TVAGG3_0614150"/>
<dbReference type="VEuPathDB" id="TrichDB:TVAG_180450"/>
<accession>A2EE74</accession>
<dbReference type="KEGG" id="tva:4766985"/>
<sequence>MAGKILFANLTEIHFDLNTLKLKYYNKNTRLIESLEFNMGGFCASFGMHLVYSIEILNKEIKLSNQLLDNSKQTEDPQQLGKKYHVEYKKLMRKLEFAEELAKKDIPLDEAYESIASFYGTKCEVSRGLKELIKLGTEIKALSQKNNSPALEDINSLKEKLANVNNIFLDTREDMRNVYLNNQNHLKSYNECAAKVMKGVKTVGERWEHISTRGFDDERVAFASKILELLMFYWCEANFLDQLLGKLSIFEKMMKNYDVADVKKAVIEFQIKIAIYKQQMEDSLGVEKSPMPARLSEPVFVD</sequence>